<accession>A0A4R3S0W1</accession>
<dbReference type="Proteomes" id="UP000295507">
    <property type="component" value="Unassembled WGS sequence"/>
</dbReference>
<dbReference type="Proteomes" id="UP000295547">
    <property type="component" value="Unassembled WGS sequence"/>
</dbReference>
<feature type="compositionally biased region" description="Low complexity" evidence="1">
    <location>
        <begin position="1"/>
        <end position="19"/>
    </location>
</feature>
<dbReference type="EMBL" id="SMBK01000001">
    <property type="protein sequence ID" value="TCU40817.1"/>
    <property type="molecule type" value="Genomic_DNA"/>
</dbReference>
<keyword evidence="5" id="KW-1185">Reference proteome</keyword>
<evidence type="ECO:0000313" key="5">
    <source>
        <dbReference type="Proteomes" id="UP000295547"/>
    </source>
</evidence>
<feature type="region of interest" description="Disordered" evidence="1">
    <location>
        <begin position="1"/>
        <end position="25"/>
    </location>
</feature>
<evidence type="ECO:0000313" key="4">
    <source>
        <dbReference type="Proteomes" id="UP000295507"/>
    </source>
</evidence>
<evidence type="ECO:0000313" key="2">
    <source>
        <dbReference type="EMBL" id="TCU31170.1"/>
    </source>
</evidence>
<organism evidence="3 4">
    <name type="scientific">Rhizobium azibense</name>
    <dbReference type="NCBI Taxonomy" id="1136135"/>
    <lineage>
        <taxon>Bacteria</taxon>
        <taxon>Pseudomonadati</taxon>
        <taxon>Pseudomonadota</taxon>
        <taxon>Alphaproteobacteria</taxon>
        <taxon>Hyphomicrobiales</taxon>
        <taxon>Rhizobiaceae</taxon>
        <taxon>Rhizobium/Agrobacterium group</taxon>
        <taxon>Rhizobium</taxon>
    </lineage>
</organism>
<dbReference type="AlphaFoldDB" id="A0A4R3S0W1"/>
<name>A0A4R3S0W1_9HYPH</name>
<comment type="caution">
    <text evidence="3">The sequence shown here is derived from an EMBL/GenBank/DDBJ whole genome shotgun (WGS) entry which is preliminary data.</text>
</comment>
<evidence type="ECO:0000256" key="1">
    <source>
        <dbReference type="SAM" id="MobiDB-lite"/>
    </source>
</evidence>
<evidence type="ECO:0000313" key="3">
    <source>
        <dbReference type="EMBL" id="TCU40817.1"/>
    </source>
</evidence>
<sequence length="192" mass="21072">MEYRNRQACQRQAAQGRSRVPSPAGIPAYPARLKDSVWRQPAPAVHGRGAFTIPPAFAGAVALQFYLLGSRKVTGPVVLAVVAVALVSGPSAAGCRATDPSKFDFSRLWQQPTRIGTKEAGAMTHSLFQLRNRRSRLLRGFLDQPGDELRLRDHHDMGSTRDHDCVLGACPLRHESKRPCRDILVTVAIDEP</sequence>
<protein>
    <submittedName>
        <fullName evidence="3">Uncharacterized protein</fullName>
    </submittedName>
</protein>
<proteinExistence type="predicted"/>
<gene>
    <name evidence="3" type="ORF">EV129_101102</name>
    <name evidence="2" type="ORF">EV130_101747</name>
</gene>
<reference evidence="4 5" key="1">
    <citation type="submission" date="2019-03" db="EMBL/GenBank/DDBJ databases">
        <title>Genomic Encyclopedia of Type Strains, Phase IV (KMG-V): Genome sequencing to study the core and pangenomes of soil and plant-associated prokaryotes.</title>
        <authorList>
            <person name="Whitman W."/>
        </authorList>
    </citation>
    <scope>NUCLEOTIDE SEQUENCE [LARGE SCALE GENOMIC DNA]</scope>
    <source>
        <strain evidence="2 5">Gr42</strain>
        <strain evidence="3 4">IE4868</strain>
    </source>
</reference>
<dbReference type="EMBL" id="SMBJ01000001">
    <property type="protein sequence ID" value="TCU31170.1"/>
    <property type="molecule type" value="Genomic_DNA"/>
</dbReference>